<dbReference type="SUPFAM" id="SSF53448">
    <property type="entry name" value="Nucleotide-diphospho-sugar transferases"/>
    <property type="match status" value="1"/>
</dbReference>
<dbReference type="Pfam" id="PF00535">
    <property type="entry name" value="Glycos_transf_2"/>
    <property type="match status" value="1"/>
</dbReference>
<dbReference type="RefSeq" id="WP_126308631.1">
    <property type="nucleotide sequence ID" value="NZ_AP018449.1"/>
</dbReference>
<evidence type="ECO:0000313" key="3">
    <source>
        <dbReference type="Proteomes" id="UP000276437"/>
    </source>
</evidence>
<dbReference type="CDD" id="cd06433">
    <property type="entry name" value="GT_2_WfgS_like"/>
    <property type="match status" value="1"/>
</dbReference>
<dbReference type="InterPro" id="IPR029044">
    <property type="entry name" value="Nucleotide-diphossugar_trans"/>
</dbReference>
<dbReference type="KEGG" id="mana:MAMMFC1_02324"/>
<reference evidence="2 3" key="1">
    <citation type="journal article" date="2018" name="Int. J. Syst. Evol. Microbiol.">
        <title>Methylomusa anaerophila gen. nov., sp. nov., an anaerobic methanol-utilizing bacterium isolated from a microbial fuel cell.</title>
        <authorList>
            <person name="Amano N."/>
            <person name="Yamamuro A."/>
            <person name="Miyahara M."/>
            <person name="Kouzuma A."/>
            <person name="Abe T."/>
            <person name="Watanabe K."/>
        </authorList>
    </citation>
    <scope>NUCLEOTIDE SEQUENCE [LARGE SCALE GENOMIC DNA]</scope>
    <source>
        <strain evidence="2 3">MMFC1</strain>
    </source>
</reference>
<protein>
    <submittedName>
        <fullName evidence="2">Chondroitin synthase</fullName>
    </submittedName>
</protein>
<keyword evidence="3" id="KW-1185">Reference proteome</keyword>
<dbReference type="PANTHER" id="PTHR22916">
    <property type="entry name" value="GLYCOSYLTRANSFERASE"/>
    <property type="match status" value="1"/>
</dbReference>
<accession>A0A348AKP2</accession>
<organism evidence="2 3">
    <name type="scientific">Methylomusa anaerophila</name>
    <dbReference type="NCBI Taxonomy" id="1930071"/>
    <lineage>
        <taxon>Bacteria</taxon>
        <taxon>Bacillati</taxon>
        <taxon>Bacillota</taxon>
        <taxon>Negativicutes</taxon>
        <taxon>Selenomonadales</taxon>
        <taxon>Sporomusaceae</taxon>
        <taxon>Methylomusa</taxon>
    </lineage>
</organism>
<dbReference type="EMBL" id="AP018449">
    <property type="protein sequence ID" value="BBB91640.1"/>
    <property type="molecule type" value="Genomic_DNA"/>
</dbReference>
<evidence type="ECO:0000313" key="2">
    <source>
        <dbReference type="EMBL" id="BBB91640.1"/>
    </source>
</evidence>
<gene>
    <name evidence="2" type="primary">kfoC_2</name>
    <name evidence="2" type="ORF">MAMMFC1_02324</name>
</gene>
<dbReference type="AlphaFoldDB" id="A0A348AKP2"/>
<evidence type="ECO:0000259" key="1">
    <source>
        <dbReference type="Pfam" id="PF00535"/>
    </source>
</evidence>
<dbReference type="Gene3D" id="3.90.550.10">
    <property type="entry name" value="Spore Coat Polysaccharide Biosynthesis Protein SpsA, Chain A"/>
    <property type="match status" value="1"/>
</dbReference>
<sequence>MKFSIITPSYNQGEFIERTICSVLNQGIDDLEYIVTDGGSRDQTVDILRRYENRLRWLSEPDKGQTDAINKGIRLSTGDIIAYLNSDDIYYPGALAKVRDYFAAHPAAMILYGDADHIDENDNVIEPYYTEPWDYQRLLDVCFLCQPAVFWRRSLMAAYGLFDENLQYCMDYEYWLRVGAEQPMDYLPERLAGSRLHSRTKTLGMRRKCHEEMVVMIYRKTGRPPIRWLYNLGHVIAEDKGLVRHTAAQEMRFILEVGKVFIREHWRLTGGLPWREMRTIGGWLKNTYGRWRREREKFS</sequence>
<dbReference type="PANTHER" id="PTHR22916:SF65">
    <property type="entry name" value="SLR1065 PROTEIN"/>
    <property type="match status" value="1"/>
</dbReference>
<name>A0A348AKP2_9FIRM</name>
<dbReference type="InterPro" id="IPR001173">
    <property type="entry name" value="Glyco_trans_2-like"/>
</dbReference>
<dbReference type="OrthoDB" id="396512at2"/>
<dbReference type="Proteomes" id="UP000276437">
    <property type="component" value="Chromosome"/>
</dbReference>
<feature type="domain" description="Glycosyltransferase 2-like" evidence="1">
    <location>
        <begin position="4"/>
        <end position="123"/>
    </location>
</feature>
<proteinExistence type="predicted"/>